<dbReference type="GO" id="GO:0016787">
    <property type="term" value="F:hydrolase activity"/>
    <property type="evidence" value="ECO:0007669"/>
    <property type="project" value="UniProtKB-KW"/>
</dbReference>
<comment type="caution">
    <text evidence="3">The sequence shown here is derived from an EMBL/GenBank/DDBJ whole genome shotgun (WGS) entry which is preliminary data.</text>
</comment>
<dbReference type="Gene3D" id="3.40.50.1820">
    <property type="entry name" value="alpha/beta hydrolase"/>
    <property type="match status" value="1"/>
</dbReference>
<dbReference type="SUPFAM" id="SSF53474">
    <property type="entry name" value="alpha/beta-Hydrolases"/>
    <property type="match status" value="1"/>
</dbReference>
<dbReference type="Proteomes" id="UP000604046">
    <property type="component" value="Unassembled WGS sequence"/>
</dbReference>
<accession>A0A812LIP7</accession>
<dbReference type="Gene3D" id="2.60.120.650">
    <property type="entry name" value="Cupin"/>
    <property type="match status" value="1"/>
</dbReference>
<organism evidence="3 4">
    <name type="scientific">Symbiodinium natans</name>
    <dbReference type="NCBI Taxonomy" id="878477"/>
    <lineage>
        <taxon>Eukaryota</taxon>
        <taxon>Sar</taxon>
        <taxon>Alveolata</taxon>
        <taxon>Dinophyceae</taxon>
        <taxon>Suessiales</taxon>
        <taxon>Symbiodiniaceae</taxon>
        <taxon>Symbiodinium</taxon>
    </lineage>
</organism>
<dbReference type="EMBL" id="CAJNDS010001015">
    <property type="protein sequence ID" value="CAE7244102.1"/>
    <property type="molecule type" value="Genomic_DNA"/>
</dbReference>
<dbReference type="InterPro" id="IPR050300">
    <property type="entry name" value="GDXG_lipolytic_enzyme"/>
</dbReference>
<evidence type="ECO:0000259" key="2">
    <source>
        <dbReference type="Pfam" id="PF07859"/>
    </source>
</evidence>
<evidence type="ECO:0000313" key="3">
    <source>
        <dbReference type="EMBL" id="CAE7244102.1"/>
    </source>
</evidence>
<gene>
    <name evidence="3" type="primary">bah</name>
    <name evidence="3" type="ORF">SNAT2548_LOCUS11381</name>
</gene>
<feature type="domain" description="Alpha/beta hydrolase fold-3" evidence="2">
    <location>
        <begin position="50"/>
        <end position="281"/>
    </location>
</feature>
<dbReference type="InterPro" id="IPR029058">
    <property type="entry name" value="AB_hydrolase_fold"/>
</dbReference>
<dbReference type="PANTHER" id="PTHR48081">
    <property type="entry name" value="AB HYDROLASE SUPERFAMILY PROTEIN C4A8.06C"/>
    <property type="match status" value="1"/>
</dbReference>
<keyword evidence="1" id="KW-0378">Hydrolase</keyword>
<dbReference type="OrthoDB" id="406089at2759"/>
<name>A0A812LIP7_9DINO</name>
<protein>
    <submittedName>
        <fullName evidence="3">Bah protein</fullName>
    </submittedName>
</protein>
<sequence>MAKGVQITPVRPSSCKDFPRKWFRRDGRRRTLRGSAEWYIPPKADGTRRMLFLHGGSYVVYAPQDAVYRSLASRLALRCGLCVLSVDYRLAPEHLFPAAYEDACEAVKWISQHGPPDDEGGASVTKPAKDVFVCGDSAGGGLALAACMSQPKSIRQSLRGVIGLSAWTDMTASTPSYDTRQWCADTCSGDATNAGVDRKSGREEAEGYLGRAFGYSIGRDWRASPFFASSARLRSLPPVLLQVGDFELILDESVLLQQRLKKLGHADADVTVYPRMWHCWHQYEEGSGVAPGLEQPLFQARKALRDLASWVCEVLEDREFGAVLALVLALAFADRAADLDEVAELCEAAFFFKDTKLSYTVASQSNLDAWHKVCRETFEGLDSEAQRLLREMRSAGRHRKDLLDWEIDGRSGGWKNRALDSIANGSLKEQAELPEFVSLDEIPLAFKESKVLRFDGFKLLPDTMFNATLTDIVRLHPDSANSTVMFGTFDLTGSVCRILLLLPVSRFYSRIGDKAIFPVMRAVLVTLASFCKLQSMDSLVQEPAKLAAFGPTNVNLRRIPRFDGGLNVADRLGLGDLSTRGLSLLWCGVNPTGWWHALHTDVQDNVLIELVSATNVYIFPRDLFWNTPLDVNITGVYHKIRLEPGQGVAIPSNFLHTVEHLQENRLAVNYFFEPKFGAMQWPNGEGNYYAEMAKKDRAHLAMRSLWFGSVGQLWDRFNIGISMHGWKMEVL</sequence>
<evidence type="ECO:0000256" key="1">
    <source>
        <dbReference type="ARBA" id="ARBA00022801"/>
    </source>
</evidence>
<proteinExistence type="predicted"/>
<keyword evidence="4" id="KW-1185">Reference proteome</keyword>
<reference evidence="3" key="1">
    <citation type="submission" date="2021-02" db="EMBL/GenBank/DDBJ databases">
        <authorList>
            <person name="Dougan E. K."/>
            <person name="Rhodes N."/>
            <person name="Thang M."/>
            <person name="Chan C."/>
        </authorList>
    </citation>
    <scope>NUCLEOTIDE SEQUENCE</scope>
</reference>
<dbReference type="Pfam" id="PF07859">
    <property type="entry name" value="Abhydrolase_3"/>
    <property type="match status" value="1"/>
</dbReference>
<dbReference type="PANTHER" id="PTHR48081:SF8">
    <property type="entry name" value="ALPHA_BETA HYDROLASE FOLD-3 DOMAIN-CONTAINING PROTEIN-RELATED"/>
    <property type="match status" value="1"/>
</dbReference>
<dbReference type="InterPro" id="IPR013094">
    <property type="entry name" value="AB_hydrolase_3"/>
</dbReference>
<dbReference type="AlphaFoldDB" id="A0A812LIP7"/>
<dbReference type="SUPFAM" id="SSF51197">
    <property type="entry name" value="Clavaminate synthase-like"/>
    <property type="match status" value="1"/>
</dbReference>
<evidence type="ECO:0000313" key="4">
    <source>
        <dbReference type="Proteomes" id="UP000604046"/>
    </source>
</evidence>